<proteinExistence type="predicted"/>
<reference evidence="1" key="1">
    <citation type="submission" date="2020-04" db="EMBL/GenBank/DDBJ databases">
        <authorList>
            <person name="Alioto T."/>
            <person name="Alioto T."/>
            <person name="Gomez Garrido J."/>
        </authorList>
    </citation>
    <scope>NUCLEOTIDE SEQUENCE</scope>
    <source>
        <strain evidence="1">A484AB</strain>
    </source>
</reference>
<dbReference type="Gene3D" id="3.40.50.2300">
    <property type="match status" value="1"/>
</dbReference>
<feature type="non-terminal residue" evidence="1">
    <location>
        <position position="1"/>
    </location>
</feature>
<dbReference type="EMBL" id="CACRXK020025733">
    <property type="protein sequence ID" value="CAB4039694.1"/>
    <property type="molecule type" value="Genomic_DNA"/>
</dbReference>
<gene>
    <name evidence="1" type="ORF">PACLA_8A084461</name>
</gene>
<dbReference type="OrthoDB" id="2150267at2759"/>
<accession>A0A7D9LVJ4</accession>
<name>A0A7D9LVJ4_PARCT</name>
<keyword evidence="2" id="KW-1185">Reference proteome</keyword>
<evidence type="ECO:0000313" key="2">
    <source>
        <dbReference type="Proteomes" id="UP001152795"/>
    </source>
</evidence>
<comment type="caution">
    <text evidence="1">The sequence shown here is derived from an EMBL/GenBank/DDBJ whole genome shotgun (WGS) entry which is preliminary data.</text>
</comment>
<dbReference type="Proteomes" id="UP001152795">
    <property type="component" value="Unassembled WGS sequence"/>
</dbReference>
<protein>
    <submittedName>
        <fullName evidence="1">Uncharacterized protein</fullName>
    </submittedName>
</protein>
<sequence length="115" mass="13164">MRITAKYIQIVLIIFLVFQNASAYLAEVRKRNNQALASTSYAFDSIWAAALMLNATSNETRPEDFVLSSDQFFSDEYKDLLEEQEFEGLSGPHNFFNRERIGTVTISQMRVQNGI</sequence>
<evidence type="ECO:0000313" key="1">
    <source>
        <dbReference type="EMBL" id="CAB4039694.1"/>
    </source>
</evidence>
<dbReference type="AlphaFoldDB" id="A0A7D9LVJ4"/>
<organism evidence="1 2">
    <name type="scientific">Paramuricea clavata</name>
    <name type="common">Red gorgonian</name>
    <name type="synonym">Violescent sea-whip</name>
    <dbReference type="NCBI Taxonomy" id="317549"/>
    <lineage>
        <taxon>Eukaryota</taxon>
        <taxon>Metazoa</taxon>
        <taxon>Cnidaria</taxon>
        <taxon>Anthozoa</taxon>
        <taxon>Octocorallia</taxon>
        <taxon>Malacalcyonacea</taxon>
        <taxon>Plexauridae</taxon>
        <taxon>Paramuricea</taxon>
    </lineage>
</organism>